<organism evidence="2 3">
    <name type="scientific">Batrachochytrium salamandrivorans</name>
    <dbReference type="NCBI Taxonomy" id="1357716"/>
    <lineage>
        <taxon>Eukaryota</taxon>
        <taxon>Fungi</taxon>
        <taxon>Fungi incertae sedis</taxon>
        <taxon>Chytridiomycota</taxon>
        <taxon>Chytridiomycota incertae sedis</taxon>
        <taxon>Chytridiomycetes</taxon>
        <taxon>Rhizophydiales</taxon>
        <taxon>Rhizophydiales incertae sedis</taxon>
        <taxon>Batrachochytrium</taxon>
    </lineage>
</organism>
<comment type="caution">
    <text evidence="2">The sequence shown here is derived from an EMBL/GenBank/DDBJ whole genome shotgun (WGS) entry which is preliminary data.</text>
</comment>
<dbReference type="Proteomes" id="UP001648503">
    <property type="component" value="Unassembled WGS sequence"/>
</dbReference>
<evidence type="ECO:0008006" key="4">
    <source>
        <dbReference type="Google" id="ProtNLM"/>
    </source>
</evidence>
<accession>A0ABQ8FLR3</accession>
<feature type="signal peptide" evidence="1">
    <location>
        <begin position="1"/>
        <end position="23"/>
    </location>
</feature>
<proteinExistence type="predicted"/>
<protein>
    <recommendedName>
        <fullName evidence="4">Reverse transcriptase domain-containing protein</fullName>
    </recommendedName>
</protein>
<dbReference type="EMBL" id="JAFCIX010000035">
    <property type="protein sequence ID" value="KAH6600465.1"/>
    <property type="molecule type" value="Genomic_DNA"/>
</dbReference>
<keyword evidence="3" id="KW-1185">Reference proteome</keyword>
<feature type="chain" id="PRO_5045358941" description="Reverse transcriptase domain-containing protein" evidence="1">
    <location>
        <begin position="24"/>
        <end position="232"/>
    </location>
</feature>
<keyword evidence="1" id="KW-0732">Signal</keyword>
<evidence type="ECO:0000313" key="3">
    <source>
        <dbReference type="Proteomes" id="UP001648503"/>
    </source>
</evidence>
<sequence>MVALIQTLIAVMLIPIALVASSAFNDTTHGFAPRGSNSPTIGRSGHLPITVALAASQHLVCVIPPRLLDLGQYRPLASVAEELNSHVSMEDVARNMVSVELRQSTVVLIASQSLAHVIPTRLLDLCQFQGVAGVEEELGSDVDQKNVAHQLASVELRKSIVALAVILGLPQDTNPIRGLMYADDVAVFADSEQSLLAASTAVEQWAIWWEMQFGVAKCGIISFTGHLVPRIG</sequence>
<name>A0ABQ8FLR3_9FUNG</name>
<reference evidence="2 3" key="1">
    <citation type="submission" date="2021-02" db="EMBL/GenBank/DDBJ databases">
        <title>Variation within the Batrachochytrium salamandrivorans European outbreak.</title>
        <authorList>
            <person name="Kelly M."/>
            <person name="Pasmans F."/>
            <person name="Shea T.P."/>
            <person name="Munoz J.F."/>
            <person name="Carranza S."/>
            <person name="Cuomo C.A."/>
            <person name="Martel A."/>
        </authorList>
    </citation>
    <scope>NUCLEOTIDE SEQUENCE [LARGE SCALE GENOMIC DNA]</scope>
    <source>
        <strain evidence="2 3">AMFP18/2</strain>
    </source>
</reference>
<evidence type="ECO:0000256" key="1">
    <source>
        <dbReference type="SAM" id="SignalP"/>
    </source>
</evidence>
<gene>
    <name evidence="2" type="ORF">BASA50_002287</name>
</gene>
<evidence type="ECO:0000313" key="2">
    <source>
        <dbReference type="EMBL" id="KAH6600465.1"/>
    </source>
</evidence>